<evidence type="ECO:0000256" key="3">
    <source>
        <dbReference type="ARBA" id="ARBA00007163"/>
    </source>
</evidence>
<dbReference type="PROSITE" id="PS00036">
    <property type="entry name" value="BZIP_BASIC"/>
    <property type="match status" value="1"/>
</dbReference>
<dbReference type="GO" id="GO:0005789">
    <property type="term" value="C:endoplasmic reticulum membrane"/>
    <property type="evidence" value="ECO:0007669"/>
    <property type="project" value="UniProtKB-SubCell"/>
</dbReference>
<dbReference type="GO" id="GO:0003700">
    <property type="term" value="F:DNA-binding transcription factor activity"/>
    <property type="evidence" value="ECO:0007669"/>
    <property type="project" value="InterPro"/>
</dbReference>
<comment type="similarity">
    <text evidence="3">Belongs to the bZIP family.</text>
</comment>
<keyword evidence="11" id="KW-1185">Reference proteome</keyword>
<keyword evidence="6" id="KW-0804">Transcription</keyword>
<comment type="caution">
    <text evidence="10">The sequence shown here is derived from an EMBL/GenBank/DDBJ whole genome shotgun (WGS) entry which is preliminary data.</text>
</comment>
<organism evidence="10 11">
    <name type="scientific">Colocasia esculenta</name>
    <name type="common">Wild taro</name>
    <name type="synonym">Arum esculentum</name>
    <dbReference type="NCBI Taxonomy" id="4460"/>
    <lineage>
        <taxon>Eukaryota</taxon>
        <taxon>Viridiplantae</taxon>
        <taxon>Streptophyta</taxon>
        <taxon>Embryophyta</taxon>
        <taxon>Tracheophyta</taxon>
        <taxon>Spermatophyta</taxon>
        <taxon>Magnoliopsida</taxon>
        <taxon>Liliopsida</taxon>
        <taxon>Araceae</taxon>
        <taxon>Aroideae</taxon>
        <taxon>Colocasieae</taxon>
        <taxon>Colocasia</taxon>
    </lineage>
</organism>
<evidence type="ECO:0000256" key="6">
    <source>
        <dbReference type="ARBA" id="ARBA00023163"/>
    </source>
</evidence>
<keyword evidence="4" id="KW-0805">Transcription regulation</keyword>
<evidence type="ECO:0000256" key="5">
    <source>
        <dbReference type="ARBA" id="ARBA00023125"/>
    </source>
</evidence>
<evidence type="ECO:0000256" key="4">
    <source>
        <dbReference type="ARBA" id="ARBA00023015"/>
    </source>
</evidence>
<dbReference type="Gene3D" id="1.20.5.170">
    <property type="match status" value="1"/>
</dbReference>
<dbReference type="EMBL" id="NMUH01011309">
    <property type="protein sequence ID" value="MQM21619.1"/>
    <property type="molecule type" value="Genomic_DNA"/>
</dbReference>
<dbReference type="CDD" id="cd14704">
    <property type="entry name" value="bZIP_HY5-like"/>
    <property type="match status" value="1"/>
</dbReference>
<evidence type="ECO:0000313" key="10">
    <source>
        <dbReference type="EMBL" id="MQM21619.1"/>
    </source>
</evidence>
<dbReference type="PROSITE" id="PS50217">
    <property type="entry name" value="BZIP"/>
    <property type="match status" value="1"/>
</dbReference>
<gene>
    <name evidence="10" type="ORF">Taro_054662</name>
</gene>
<dbReference type="Pfam" id="PF00170">
    <property type="entry name" value="bZIP_1"/>
    <property type="match status" value="1"/>
</dbReference>
<dbReference type="PANTHER" id="PTHR47416:SF8">
    <property type="entry name" value="BASIC-LEUCINE ZIPPER TRANSCRIPTION FACTOR E-RELATED"/>
    <property type="match status" value="1"/>
</dbReference>
<evidence type="ECO:0000313" key="11">
    <source>
        <dbReference type="Proteomes" id="UP000652761"/>
    </source>
</evidence>
<comment type="subcellular location">
    <subcellularLocation>
        <location evidence="2">Endoplasmic reticulum membrane</location>
        <topology evidence="2">Single-pass membrane protein</topology>
    </subcellularLocation>
    <subcellularLocation>
        <location evidence="1">Nucleus</location>
    </subcellularLocation>
</comment>
<name>A0A843XPG3_COLES</name>
<protein>
    <recommendedName>
        <fullName evidence="9">BZIP domain-containing protein</fullName>
    </recommendedName>
</protein>
<sequence>MADLAGPAEPDALGGLEFLSDVYLDFDGVGGLDLFLDLPSVVDPPAALPDAPVELVPSQLMDDVERFLMMEEGGGGVGEDERLFADDFFADVLSAGSDEGSVRSAVSNSDATTPDEGEGEGKENSEGDVEPEANAVESVVEREKGTDGDESEGKGGEDENLLSKKRRRQMRNRDSAMKSRERKKLYVRDLEVKSKFLESECRRLQNALNCCASENIALRQCLQKANALGAPLAKQESAVLFVGKILTVV</sequence>
<dbReference type="PANTHER" id="PTHR47416">
    <property type="entry name" value="BASIC-LEUCINE ZIPPER TRANSCRIPTION FACTOR F-RELATED"/>
    <property type="match status" value="1"/>
</dbReference>
<dbReference type="AlphaFoldDB" id="A0A843XPG3"/>
<dbReference type="GO" id="GO:0005634">
    <property type="term" value="C:nucleus"/>
    <property type="evidence" value="ECO:0007669"/>
    <property type="project" value="UniProtKB-SubCell"/>
</dbReference>
<evidence type="ECO:0000259" key="9">
    <source>
        <dbReference type="PROSITE" id="PS50217"/>
    </source>
</evidence>
<feature type="compositionally biased region" description="Basic and acidic residues" evidence="8">
    <location>
        <begin position="139"/>
        <end position="157"/>
    </location>
</feature>
<dbReference type="GO" id="GO:0003677">
    <property type="term" value="F:DNA binding"/>
    <property type="evidence" value="ECO:0007669"/>
    <property type="project" value="UniProtKB-KW"/>
</dbReference>
<dbReference type="InterPro" id="IPR004827">
    <property type="entry name" value="bZIP"/>
</dbReference>
<evidence type="ECO:0000256" key="2">
    <source>
        <dbReference type="ARBA" id="ARBA00004389"/>
    </source>
</evidence>
<dbReference type="SUPFAM" id="SSF57959">
    <property type="entry name" value="Leucine zipper domain"/>
    <property type="match status" value="1"/>
</dbReference>
<feature type="compositionally biased region" description="Basic and acidic residues" evidence="8">
    <location>
        <begin position="171"/>
        <end position="180"/>
    </location>
</feature>
<evidence type="ECO:0000256" key="1">
    <source>
        <dbReference type="ARBA" id="ARBA00004123"/>
    </source>
</evidence>
<accession>A0A843XPG3</accession>
<dbReference type="Proteomes" id="UP000652761">
    <property type="component" value="Unassembled WGS sequence"/>
</dbReference>
<dbReference type="OrthoDB" id="674948at2759"/>
<proteinExistence type="inferred from homology"/>
<dbReference type="SMART" id="SM00338">
    <property type="entry name" value="BRLZ"/>
    <property type="match status" value="1"/>
</dbReference>
<keyword evidence="5" id="KW-0238">DNA-binding</keyword>
<feature type="region of interest" description="Disordered" evidence="8">
    <location>
        <begin position="99"/>
        <end position="180"/>
    </location>
</feature>
<feature type="domain" description="BZIP" evidence="9">
    <location>
        <begin position="162"/>
        <end position="225"/>
    </location>
</feature>
<evidence type="ECO:0000256" key="7">
    <source>
        <dbReference type="ARBA" id="ARBA00023242"/>
    </source>
</evidence>
<keyword evidence="7" id="KW-0539">Nucleus</keyword>
<dbReference type="InterPro" id="IPR046347">
    <property type="entry name" value="bZIP_sf"/>
</dbReference>
<reference evidence="10" key="1">
    <citation type="submission" date="2017-07" db="EMBL/GenBank/DDBJ databases">
        <title>Taro Niue Genome Assembly and Annotation.</title>
        <authorList>
            <person name="Atibalentja N."/>
            <person name="Keating K."/>
            <person name="Fields C.J."/>
        </authorList>
    </citation>
    <scope>NUCLEOTIDE SEQUENCE</scope>
    <source>
        <strain evidence="10">Niue_2</strain>
        <tissue evidence="10">Leaf</tissue>
    </source>
</reference>
<evidence type="ECO:0000256" key="8">
    <source>
        <dbReference type="SAM" id="MobiDB-lite"/>
    </source>
</evidence>